<keyword evidence="3" id="KW-1185">Reference proteome</keyword>
<dbReference type="Proteomes" id="UP001629230">
    <property type="component" value="Unassembled WGS sequence"/>
</dbReference>
<evidence type="ECO:0000313" key="2">
    <source>
        <dbReference type="EMBL" id="MFM0003028.1"/>
    </source>
</evidence>
<gene>
    <name evidence="2" type="ORF">PQR57_18575</name>
</gene>
<dbReference type="InterPro" id="IPR025577">
    <property type="entry name" value="FlxA"/>
</dbReference>
<name>A0ABW9AS25_9BURK</name>
<feature type="compositionally biased region" description="Polar residues" evidence="1">
    <location>
        <begin position="124"/>
        <end position="145"/>
    </location>
</feature>
<sequence>MRVSSTSATTDTPVPYPWDPKKDSADSTPDVESLKKQMEALSKQLQEAWKTAGQSPENHARVMMLTSQITALQRDITQITNTGASSASAATAHAEMLRTVAAAEATSKQSGAVESGAAPGDATQAANSQPMLKASASDSSAQNGSAPFRFDHTGTNIDTVA</sequence>
<protein>
    <submittedName>
        <fullName evidence="2">FlxA-like family protein</fullName>
    </submittedName>
</protein>
<feature type="region of interest" description="Disordered" evidence="1">
    <location>
        <begin position="1"/>
        <end position="35"/>
    </location>
</feature>
<comment type="caution">
    <text evidence="2">The sequence shown here is derived from an EMBL/GenBank/DDBJ whole genome shotgun (WGS) entry which is preliminary data.</text>
</comment>
<feature type="compositionally biased region" description="Polar residues" evidence="1">
    <location>
        <begin position="1"/>
        <end position="12"/>
    </location>
</feature>
<reference evidence="2 3" key="1">
    <citation type="journal article" date="2024" name="Chem. Sci.">
        <title>Discovery of megapolipeptins by genome mining of a Burkholderiales bacteria collection.</title>
        <authorList>
            <person name="Paulo B.S."/>
            <person name="Recchia M.J.J."/>
            <person name="Lee S."/>
            <person name="Fergusson C.H."/>
            <person name="Romanowski S.B."/>
            <person name="Hernandez A."/>
            <person name="Krull N."/>
            <person name="Liu D.Y."/>
            <person name="Cavanagh H."/>
            <person name="Bos A."/>
            <person name="Gray C.A."/>
            <person name="Murphy B.T."/>
            <person name="Linington R.G."/>
            <person name="Eustaquio A.S."/>
        </authorList>
    </citation>
    <scope>NUCLEOTIDE SEQUENCE [LARGE SCALE GENOMIC DNA]</scope>
    <source>
        <strain evidence="2 3">RL17-350-BIC-A</strain>
    </source>
</reference>
<dbReference type="EMBL" id="JAQQEZ010000011">
    <property type="protein sequence ID" value="MFM0003028.1"/>
    <property type="molecule type" value="Genomic_DNA"/>
</dbReference>
<dbReference type="Pfam" id="PF14282">
    <property type="entry name" value="FlxA"/>
    <property type="match status" value="1"/>
</dbReference>
<accession>A0ABW9AS25</accession>
<feature type="region of interest" description="Disordered" evidence="1">
    <location>
        <begin position="103"/>
        <end position="161"/>
    </location>
</feature>
<evidence type="ECO:0000313" key="3">
    <source>
        <dbReference type="Proteomes" id="UP001629230"/>
    </source>
</evidence>
<proteinExistence type="predicted"/>
<organism evidence="2 3">
    <name type="scientific">Paraburkholderia dipogonis</name>
    <dbReference type="NCBI Taxonomy" id="1211383"/>
    <lineage>
        <taxon>Bacteria</taxon>
        <taxon>Pseudomonadati</taxon>
        <taxon>Pseudomonadota</taxon>
        <taxon>Betaproteobacteria</taxon>
        <taxon>Burkholderiales</taxon>
        <taxon>Burkholderiaceae</taxon>
        <taxon>Paraburkholderia</taxon>
    </lineage>
</organism>
<evidence type="ECO:0000256" key="1">
    <source>
        <dbReference type="SAM" id="MobiDB-lite"/>
    </source>
</evidence>